<accession>V6LFI1</accession>
<evidence type="ECO:0000313" key="2">
    <source>
        <dbReference type="EMBL" id="EST43252.1"/>
    </source>
</evidence>
<keyword evidence="1" id="KW-0812">Transmembrane</keyword>
<dbReference type="EMBL" id="KI546139">
    <property type="protein sequence ID" value="EST43252.1"/>
    <property type="molecule type" value="Genomic_DNA"/>
</dbReference>
<name>V6LFI1_9EUKA</name>
<dbReference type="Proteomes" id="UP000018208">
    <property type="component" value="Unassembled WGS sequence"/>
</dbReference>
<keyword evidence="1" id="KW-0472">Membrane</keyword>
<protein>
    <recommendedName>
        <fullName evidence="5">Transmembrane protein</fullName>
    </recommendedName>
</protein>
<dbReference type="AlphaFoldDB" id="V6LFI1"/>
<evidence type="ECO:0000313" key="3">
    <source>
        <dbReference type="EMBL" id="KAH0571158.1"/>
    </source>
</evidence>
<sequence>MALISQNKNYQATQLKNIMRNLIFSEILYITLQLYHELSQQDCYTPSTQLNIYDDYIEIQFKRIQNIYCDFPLGVMIVLKFEDIILNIAQIYNDFSYNETDHVILNFINCQKYTGISAVTIIIDSPQLTTILNAGSIQIIRKGFSKTNQKIQLTFDGMNTCFSINQANIGQSYSQKQITIIFQYINKTIYELINPTPIYEAQQTKFCTKEDIKIVQLQLVKITISGQQTGITVSEIYRTFDFIISNQPNIISGLELAVFKKYIHLEIGRFQLEFDKFTKIIDYTDAMYIFQIAIDNHAASFSGPLIKDLFEKNGNIPCFNSYNITLCENILDSLQTQDMSKAKGKVFFIFGAIIIGQQITKYISNCFENVNIQIYRNKLEVTYNFANQQTNICQLTDQKVYSFYLGFFSNSDKFQQGFYGLQTIGQIDVEWDNISRSIFIQYDSRHQQQIKILLKHQFIEIMIYSQNREYINEARVLQVNFNLYTNYMLCVSCIVASQIILSICLYFVQNYMKKSKCKIIKIQSNAEELQ</sequence>
<evidence type="ECO:0000313" key="4">
    <source>
        <dbReference type="Proteomes" id="UP000018208"/>
    </source>
</evidence>
<reference evidence="2 3" key="1">
    <citation type="journal article" date="2014" name="PLoS Genet.">
        <title>The Genome of Spironucleus salmonicida Highlights a Fish Pathogen Adapted to Fluctuating Environments.</title>
        <authorList>
            <person name="Xu F."/>
            <person name="Jerlstrom-Hultqvist J."/>
            <person name="Einarsson E."/>
            <person name="Astvaldsson A."/>
            <person name="Svard S.G."/>
            <person name="Andersson J.O."/>
        </authorList>
    </citation>
    <scope>NUCLEOTIDE SEQUENCE</scope>
    <source>
        <strain evidence="3">ATCC 50377</strain>
    </source>
</reference>
<keyword evidence="1" id="KW-1133">Transmembrane helix</keyword>
<dbReference type="EMBL" id="AUWU02000007">
    <property type="protein sequence ID" value="KAH0571158.1"/>
    <property type="molecule type" value="Genomic_DNA"/>
</dbReference>
<gene>
    <name evidence="2" type="ORF">SS50377_16917</name>
    <name evidence="3" type="ORF">SS50377_27458</name>
</gene>
<dbReference type="VEuPathDB" id="GiardiaDB:SS50377_27458"/>
<reference evidence="3" key="2">
    <citation type="submission" date="2020-12" db="EMBL/GenBank/DDBJ databases">
        <title>New Spironucleus salmonicida genome in near-complete chromosomes.</title>
        <authorList>
            <person name="Xu F."/>
            <person name="Kurt Z."/>
            <person name="Jimenez-Gonzalez A."/>
            <person name="Astvaldsson A."/>
            <person name="Andersson J.O."/>
            <person name="Svard S.G."/>
        </authorList>
    </citation>
    <scope>NUCLEOTIDE SEQUENCE</scope>
    <source>
        <strain evidence="3">ATCC 50377</strain>
    </source>
</reference>
<feature type="transmembrane region" description="Helical" evidence="1">
    <location>
        <begin position="484"/>
        <end position="508"/>
    </location>
</feature>
<evidence type="ECO:0000256" key="1">
    <source>
        <dbReference type="SAM" id="Phobius"/>
    </source>
</evidence>
<evidence type="ECO:0008006" key="5">
    <source>
        <dbReference type="Google" id="ProtNLM"/>
    </source>
</evidence>
<proteinExistence type="predicted"/>
<organism evidence="2">
    <name type="scientific">Spironucleus salmonicida</name>
    <dbReference type="NCBI Taxonomy" id="348837"/>
    <lineage>
        <taxon>Eukaryota</taxon>
        <taxon>Metamonada</taxon>
        <taxon>Diplomonadida</taxon>
        <taxon>Hexamitidae</taxon>
        <taxon>Hexamitinae</taxon>
        <taxon>Spironucleus</taxon>
    </lineage>
</organism>
<keyword evidence="4" id="KW-1185">Reference proteome</keyword>